<gene>
    <name evidence="2" type="ORF">Pan97_19930</name>
</gene>
<protein>
    <submittedName>
        <fullName evidence="2">Uncharacterized protein</fullName>
    </submittedName>
</protein>
<dbReference type="KEGG" id="bvo:Pan97_19930"/>
<keyword evidence="1" id="KW-0812">Transmembrane</keyword>
<organism evidence="2 3">
    <name type="scientific">Bremerella volcania</name>
    <dbReference type="NCBI Taxonomy" id="2527984"/>
    <lineage>
        <taxon>Bacteria</taxon>
        <taxon>Pseudomonadati</taxon>
        <taxon>Planctomycetota</taxon>
        <taxon>Planctomycetia</taxon>
        <taxon>Pirellulales</taxon>
        <taxon>Pirellulaceae</taxon>
        <taxon>Bremerella</taxon>
    </lineage>
</organism>
<feature type="transmembrane region" description="Helical" evidence="1">
    <location>
        <begin position="81"/>
        <end position="101"/>
    </location>
</feature>
<evidence type="ECO:0000313" key="2">
    <source>
        <dbReference type="EMBL" id="QDU74973.1"/>
    </source>
</evidence>
<dbReference type="Proteomes" id="UP000318626">
    <property type="component" value="Chromosome"/>
</dbReference>
<dbReference type="AlphaFoldDB" id="A0A518C6W8"/>
<keyword evidence="1" id="KW-1133">Transmembrane helix</keyword>
<name>A0A518C6W8_9BACT</name>
<evidence type="ECO:0000256" key="1">
    <source>
        <dbReference type="SAM" id="Phobius"/>
    </source>
</evidence>
<reference evidence="3" key="1">
    <citation type="submission" date="2019-02" db="EMBL/GenBank/DDBJ databases">
        <title>Deep-cultivation of Planctomycetes and their phenomic and genomic characterization uncovers novel biology.</title>
        <authorList>
            <person name="Wiegand S."/>
            <person name="Jogler M."/>
            <person name="Boedeker C."/>
            <person name="Pinto D."/>
            <person name="Vollmers J."/>
            <person name="Rivas-Marin E."/>
            <person name="Kohn T."/>
            <person name="Peeters S.H."/>
            <person name="Heuer A."/>
            <person name="Rast P."/>
            <person name="Oberbeckmann S."/>
            <person name="Bunk B."/>
            <person name="Jeske O."/>
            <person name="Meyerdierks A."/>
            <person name="Storesund J.E."/>
            <person name="Kallscheuer N."/>
            <person name="Luecker S."/>
            <person name="Lage O.M."/>
            <person name="Pohl T."/>
            <person name="Merkel B.J."/>
            <person name="Hornburger P."/>
            <person name="Mueller R.-W."/>
            <person name="Bruemmer F."/>
            <person name="Labrenz M."/>
            <person name="Spormann A.M."/>
            <person name="Op den Camp H."/>
            <person name="Overmann J."/>
            <person name="Amann R."/>
            <person name="Jetten M.S.M."/>
            <person name="Mascher T."/>
            <person name="Medema M.H."/>
            <person name="Devos D.P."/>
            <person name="Kaster A.-K."/>
            <person name="Ovreas L."/>
            <person name="Rohde M."/>
            <person name="Galperin M.Y."/>
            <person name="Jogler C."/>
        </authorList>
    </citation>
    <scope>NUCLEOTIDE SEQUENCE [LARGE SCALE GENOMIC DNA]</scope>
    <source>
        <strain evidence="3">Pan97</strain>
    </source>
</reference>
<sequence>MGMSELPTPQQEPITDSPWFWLYLFATVALILLVVFQGKLDIRQADIERQHQARQLANQPDEITGDAPVAVSSPGNTLIGWNYLVGVLAVLVAVGWIRLWYVRFRHWGKEAPETSSSR</sequence>
<proteinExistence type="predicted"/>
<keyword evidence="1" id="KW-0472">Membrane</keyword>
<feature type="transmembrane region" description="Helical" evidence="1">
    <location>
        <begin position="20"/>
        <end position="40"/>
    </location>
</feature>
<keyword evidence="3" id="KW-1185">Reference proteome</keyword>
<evidence type="ECO:0000313" key="3">
    <source>
        <dbReference type="Proteomes" id="UP000318626"/>
    </source>
</evidence>
<accession>A0A518C6W8</accession>
<dbReference type="EMBL" id="CP036289">
    <property type="protein sequence ID" value="QDU74973.1"/>
    <property type="molecule type" value="Genomic_DNA"/>
</dbReference>